<dbReference type="GO" id="GO:0004315">
    <property type="term" value="F:3-oxoacyl-[acyl-carrier-protein] synthase activity"/>
    <property type="evidence" value="ECO:0007669"/>
    <property type="project" value="InterPro"/>
</dbReference>
<dbReference type="InterPro" id="IPR016039">
    <property type="entry name" value="Thiolase-like"/>
</dbReference>
<comment type="similarity">
    <text evidence="1 3">Belongs to the thiolase-like superfamily. Beta-ketoacyl-ACP synthases family.</text>
</comment>
<name>A0A2V2YUH7_9BACL</name>
<evidence type="ECO:0000256" key="2">
    <source>
        <dbReference type="ARBA" id="ARBA00022679"/>
    </source>
</evidence>
<dbReference type="PANTHER" id="PTHR11712:SF347">
    <property type="entry name" value="BETA KETOACYL-ACYL CARRIER PROTEIN SYNTHASE"/>
    <property type="match status" value="1"/>
</dbReference>
<evidence type="ECO:0000259" key="4">
    <source>
        <dbReference type="PROSITE" id="PS52004"/>
    </source>
</evidence>
<feature type="domain" description="Ketosynthase family 3 (KS3)" evidence="4">
    <location>
        <begin position="3"/>
        <end position="417"/>
    </location>
</feature>
<dbReference type="InterPro" id="IPR020615">
    <property type="entry name" value="Thiolase_acyl_enz_int_AS"/>
</dbReference>
<dbReference type="InterPro" id="IPR000794">
    <property type="entry name" value="Beta-ketoacyl_synthase"/>
</dbReference>
<evidence type="ECO:0000313" key="6">
    <source>
        <dbReference type="Proteomes" id="UP000246635"/>
    </source>
</evidence>
<sequence>MSKQSVVITGTGAISSGGIGSAAVWDSVRSQRVVHGERIYRMGDGSQRPYPVYPAPALDLRDWVPLREYEWLEEQGLHEDPDFVMLCAVASMAMDEAGWTETDKETAALVIGHENLGVNRLIDRILTSPRYADSGSPFQSSDPEGAFQEYSDPFYKLQSFPYLFYLSKALRIRGFTLAINNACATGLYGLEAGSQLIRSGKADRVVVTCADYAHLTEHLWLAGKRFGSPLGRLKPFDRDRDGSVLGDGAAAMTLESSKRTTRGMAAYAGGAFGQDTWHLTLPDVVSHTYSNVISQVLHTASTRGAKAIDLVVPHGSGNVLWDRFEAVELQRAFPQVPPITAFKGYVGHTLGANAILESVLLLHCMKDGIIPPAVGCDRPDEGLELPVVTAARESRLKRVMKTVPAYGGFMAAAMFEQI</sequence>
<dbReference type="AlphaFoldDB" id="A0A2V2YUH7"/>
<accession>A0A2V2YUH7</accession>
<comment type="caution">
    <text evidence="5">The sequence shown here is derived from an EMBL/GenBank/DDBJ whole genome shotgun (WGS) entry which is preliminary data.</text>
</comment>
<dbReference type="Pfam" id="PF00109">
    <property type="entry name" value="ketoacyl-synt"/>
    <property type="match status" value="1"/>
</dbReference>
<dbReference type="RefSeq" id="WP_174812491.1">
    <property type="nucleotide sequence ID" value="NZ_CP054612.1"/>
</dbReference>
<dbReference type="InterPro" id="IPR014031">
    <property type="entry name" value="Ketoacyl_synth_C"/>
</dbReference>
<evidence type="ECO:0000256" key="1">
    <source>
        <dbReference type="ARBA" id="ARBA00008467"/>
    </source>
</evidence>
<keyword evidence="6" id="KW-1185">Reference proteome</keyword>
<dbReference type="SUPFAM" id="SSF53901">
    <property type="entry name" value="Thiolase-like"/>
    <property type="match status" value="1"/>
</dbReference>
<keyword evidence="2 3" id="KW-0808">Transferase</keyword>
<dbReference type="PROSITE" id="PS00606">
    <property type="entry name" value="KS3_1"/>
    <property type="match status" value="1"/>
</dbReference>
<dbReference type="PROSITE" id="PS00098">
    <property type="entry name" value="THIOLASE_1"/>
    <property type="match status" value="1"/>
</dbReference>
<protein>
    <submittedName>
        <fullName evidence="5">3-oxoacyl-(Acyl-carrier-protein) synthase</fullName>
    </submittedName>
</protein>
<reference evidence="5 6" key="1">
    <citation type="submission" date="2018-05" db="EMBL/GenBank/DDBJ databases">
        <title>Genomic Encyclopedia of Type Strains, Phase III (KMG-III): the genomes of soil and plant-associated and newly described type strains.</title>
        <authorList>
            <person name="Whitman W."/>
        </authorList>
    </citation>
    <scope>NUCLEOTIDE SEQUENCE [LARGE SCALE GENOMIC DNA]</scope>
    <source>
        <strain evidence="5 6">CECT 5696</strain>
    </source>
</reference>
<proteinExistence type="inferred from homology"/>
<dbReference type="InterPro" id="IPR014030">
    <property type="entry name" value="Ketoacyl_synth_N"/>
</dbReference>
<dbReference type="PROSITE" id="PS52004">
    <property type="entry name" value="KS3_2"/>
    <property type="match status" value="1"/>
</dbReference>
<dbReference type="SMART" id="SM00825">
    <property type="entry name" value="PKS_KS"/>
    <property type="match status" value="1"/>
</dbReference>
<dbReference type="GO" id="GO:0006633">
    <property type="term" value="P:fatty acid biosynthetic process"/>
    <property type="evidence" value="ECO:0007669"/>
    <property type="project" value="InterPro"/>
</dbReference>
<organism evidence="5 6">
    <name type="scientific">Paenibacillus cellulosilyticus</name>
    <dbReference type="NCBI Taxonomy" id="375489"/>
    <lineage>
        <taxon>Bacteria</taxon>
        <taxon>Bacillati</taxon>
        <taxon>Bacillota</taxon>
        <taxon>Bacilli</taxon>
        <taxon>Bacillales</taxon>
        <taxon>Paenibacillaceae</taxon>
        <taxon>Paenibacillus</taxon>
    </lineage>
</organism>
<dbReference type="Gene3D" id="3.40.47.10">
    <property type="match status" value="1"/>
</dbReference>
<evidence type="ECO:0000313" key="5">
    <source>
        <dbReference type="EMBL" id="PWW03238.1"/>
    </source>
</evidence>
<dbReference type="Pfam" id="PF02801">
    <property type="entry name" value="Ketoacyl-synt_C"/>
    <property type="match status" value="1"/>
</dbReference>
<dbReference type="InterPro" id="IPR018201">
    <property type="entry name" value="Ketoacyl_synth_AS"/>
</dbReference>
<gene>
    <name evidence="5" type="ORF">DFQ01_107135</name>
</gene>
<dbReference type="InterPro" id="IPR020841">
    <property type="entry name" value="PKS_Beta-ketoAc_synthase_dom"/>
</dbReference>
<evidence type="ECO:0000256" key="3">
    <source>
        <dbReference type="RuleBase" id="RU003694"/>
    </source>
</evidence>
<dbReference type="EMBL" id="QGTQ01000007">
    <property type="protein sequence ID" value="PWW03238.1"/>
    <property type="molecule type" value="Genomic_DNA"/>
</dbReference>
<dbReference type="PANTHER" id="PTHR11712">
    <property type="entry name" value="POLYKETIDE SYNTHASE-RELATED"/>
    <property type="match status" value="1"/>
</dbReference>
<dbReference type="Proteomes" id="UP000246635">
    <property type="component" value="Unassembled WGS sequence"/>
</dbReference>